<sequence length="58" mass="6285">MTGLADTADATHGRGLLLVRLCADNWGGYPLTDHHSGTSGKLLWFELTPQRDTFDIAA</sequence>
<accession>A0ABW8LKV4</accession>
<keyword evidence="2" id="KW-1185">Reference proteome</keyword>
<name>A0ABW8LKV4_9ACTN</name>
<proteinExistence type="predicted"/>
<dbReference type="RefSeq" id="WP_404746507.1">
    <property type="nucleotide sequence ID" value="NZ_JBFAEV010000008.1"/>
</dbReference>
<protein>
    <recommendedName>
        <fullName evidence="3">Regulatory protein</fullName>
    </recommendedName>
</protein>
<organism evidence="1 2">
    <name type="scientific">Streptomyces milbemycinicus</name>
    <dbReference type="NCBI Taxonomy" id="476552"/>
    <lineage>
        <taxon>Bacteria</taxon>
        <taxon>Bacillati</taxon>
        <taxon>Actinomycetota</taxon>
        <taxon>Actinomycetes</taxon>
        <taxon>Kitasatosporales</taxon>
        <taxon>Streptomycetaceae</taxon>
        <taxon>Streptomyces</taxon>
    </lineage>
</organism>
<dbReference type="Proteomes" id="UP001620295">
    <property type="component" value="Unassembled WGS sequence"/>
</dbReference>
<evidence type="ECO:0000313" key="1">
    <source>
        <dbReference type="EMBL" id="MFK4266552.1"/>
    </source>
</evidence>
<evidence type="ECO:0008006" key="3">
    <source>
        <dbReference type="Google" id="ProtNLM"/>
    </source>
</evidence>
<gene>
    <name evidence="1" type="ORF">ACI2L5_16645</name>
</gene>
<evidence type="ECO:0000313" key="2">
    <source>
        <dbReference type="Proteomes" id="UP001620295"/>
    </source>
</evidence>
<dbReference type="EMBL" id="JBJDQH010000005">
    <property type="protein sequence ID" value="MFK4266552.1"/>
    <property type="molecule type" value="Genomic_DNA"/>
</dbReference>
<reference evidence="1 2" key="1">
    <citation type="submission" date="2024-11" db="EMBL/GenBank/DDBJ databases">
        <title>The Natural Products Discovery Center: Release of the First 8490 Sequenced Strains for Exploring Actinobacteria Biosynthetic Diversity.</title>
        <authorList>
            <person name="Kalkreuter E."/>
            <person name="Kautsar S.A."/>
            <person name="Yang D."/>
            <person name="Bader C.D."/>
            <person name="Teijaro C.N."/>
            <person name="Fluegel L."/>
            <person name="Davis C.M."/>
            <person name="Simpson J.R."/>
            <person name="Lauterbach L."/>
            <person name="Steele A.D."/>
            <person name="Gui C."/>
            <person name="Meng S."/>
            <person name="Li G."/>
            <person name="Viehrig K."/>
            <person name="Ye F."/>
            <person name="Su P."/>
            <person name="Kiefer A.F."/>
            <person name="Nichols A."/>
            <person name="Cepeda A.J."/>
            <person name="Yan W."/>
            <person name="Fan B."/>
            <person name="Jiang Y."/>
            <person name="Adhikari A."/>
            <person name="Zheng C.-J."/>
            <person name="Schuster L."/>
            <person name="Cowan T.M."/>
            <person name="Smanski M.J."/>
            <person name="Chevrette M.G."/>
            <person name="De Carvalho L.P.S."/>
            <person name="Shen B."/>
        </authorList>
    </citation>
    <scope>NUCLEOTIDE SEQUENCE [LARGE SCALE GENOMIC DNA]</scope>
    <source>
        <strain evidence="1 2">NPDC020863</strain>
    </source>
</reference>
<comment type="caution">
    <text evidence="1">The sequence shown here is derived from an EMBL/GenBank/DDBJ whole genome shotgun (WGS) entry which is preliminary data.</text>
</comment>